<dbReference type="EMBL" id="FOFP01000046">
    <property type="protein sequence ID" value="SER50359.1"/>
    <property type="molecule type" value="Genomic_DNA"/>
</dbReference>
<feature type="compositionally biased region" description="Low complexity" evidence="1">
    <location>
        <begin position="1"/>
        <end position="17"/>
    </location>
</feature>
<comment type="caution">
    <text evidence="2">The sequence shown here is derived from an EMBL/GenBank/DDBJ whole genome shotgun (WGS) entry which is preliminary data.</text>
</comment>
<dbReference type="InterPro" id="IPR025157">
    <property type="entry name" value="Hemagglutinin_rpt"/>
</dbReference>
<organism evidence="2 3">
    <name type="scientific">Pseudomonas cuatrocienegasensis</name>
    <dbReference type="NCBI Taxonomy" id="543360"/>
    <lineage>
        <taxon>Bacteria</taxon>
        <taxon>Pseudomonadati</taxon>
        <taxon>Pseudomonadota</taxon>
        <taxon>Gammaproteobacteria</taxon>
        <taxon>Pseudomonadales</taxon>
        <taxon>Pseudomonadaceae</taxon>
        <taxon>Pseudomonas</taxon>
    </lineage>
</organism>
<gene>
    <name evidence="2" type="ORF">SAMN05216600_1461</name>
</gene>
<dbReference type="Proteomes" id="UP000198512">
    <property type="component" value="Unassembled WGS sequence"/>
</dbReference>
<keyword evidence="3" id="KW-1185">Reference proteome</keyword>
<name>A0ABY1BS05_9PSED</name>
<evidence type="ECO:0000313" key="3">
    <source>
        <dbReference type="Proteomes" id="UP000198512"/>
    </source>
</evidence>
<protein>
    <submittedName>
        <fullName evidence="2">Filamentous hemagglutinin</fullName>
    </submittedName>
</protein>
<evidence type="ECO:0000256" key="1">
    <source>
        <dbReference type="SAM" id="MobiDB-lite"/>
    </source>
</evidence>
<evidence type="ECO:0000313" key="2">
    <source>
        <dbReference type="EMBL" id="SER50359.1"/>
    </source>
</evidence>
<reference evidence="2 3" key="1">
    <citation type="submission" date="2016-10" db="EMBL/GenBank/DDBJ databases">
        <authorList>
            <person name="Varghese N."/>
            <person name="Submissions S."/>
        </authorList>
    </citation>
    <scope>NUCLEOTIDE SEQUENCE [LARGE SCALE GENOMIC DNA]</scope>
    <source>
        <strain evidence="2 3">CIP 109853</strain>
    </source>
</reference>
<proteinExistence type="predicted"/>
<sequence length="55" mass="5611">MFSSKTTTTRDTVKQTQAQGSTIAAGNDVLLRATGAGADSDINVQGSQIKAGRNA</sequence>
<accession>A0ABY1BS05</accession>
<dbReference type="Pfam" id="PF13332">
    <property type="entry name" value="Fil_haemagg_2"/>
    <property type="match status" value="1"/>
</dbReference>
<feature type="region of interest" description="Disordered" evidence="1">
    <location>
        <begin position="1"/>
        <end position="21"/>
    </location>
</feature>
<feature type="non-terminal residue" evidence="2">
    <location>
        <position position="55"/>
    </location>
</feature>